<dbReference type="SUPFAM" id="SSF56784">
    <property type="entry name" value="HAD-like"/>
    <property type="match status" value="1"/>
</dbReference>
<dbReference type="NCBIfam" id="TIGR00099">
    <property type="entry name" value="Cof-subfamily"/>
    <property type="match status" value="1"/>
</dbReference>
<dbReference type="EC" id="3.1.3.-" evidence="1"/>
<gene>
    <name evidence="1" type="primary">ywpJ</name>
    <name evidence="1" type="ORF">MPLG2_2780</name>
</gene>
<keyword evidence="1" id="KW-0378">Hydrolase</keyword>
<protein>
    <submittedName>
        <fullName evidence="1">Putative phosphatase YwpJ</fullName>
        <ecNumber evidence="1">3.1.3.-</ecNumber>
    </submittedName>
</protein>
<evidence type="ECO:0000313" key="2">
    <source>
        <dbReference type="Proteomes" id="UP000238164"/>
    </source>
</evidence>
<sequence length="274" mass="28620">MTSVVLLDIDGTLVDYRTDLPASAAAAVRTARAGGHRVYLCTGRSRAEIYPELWQLGVDGLIGGNGSYVESSGEVILHQVMDETVVAEAIDWMSGDGLGYYLECNSGLFGSADLPQRAAAAIGRPGAEGEQFVRSVFPAMIYQPWPVPVDVNKISFALRPDVDLDALAERFAGRAGIDSWSATGKGAEFGEIGQLGIHKGAAIERLAAHLGVPTAGLIGMGDARSDLEMFAVCGTSVAMGNAPADVQAAADLVTDHVDDDGLAKAFVRLGLIDA</sequence>
<reference evidence="1 2" key="1">
    <citation type="submission" date="2018-02" db="EMBL/GenBank/DDBJ databases">
        <authorList>
            <person name="Cohen D.B."/>
            <person name="Kent A.D."/>
        </authorList>
    </citation>
    <scope>NUCLEOTIDE SEQUENCE [LARGE SCALE GENOMIC DNA]</scope>
    <source>
        <strain evidence="1">1</strain>
    </source>
</reference>
<dbReference type="Gene3D" id="3.30.1240.10">
    <property type="match status" value="1"/>
</dbReference>
<dbReference type="GO" id="GO:0005829">
    <property type="term" value="C:cytosol"/>
    <property type="evidence" value="ECO:0007669"/>
    <property type="project" value="TreeGrafter"/>
</dbReference>
<name>A0A2N9JIB1_9ACTN</name>
<dbReference type="GO" id="GO:0000287">
    <property type="term" value="F:magnesium ion binding"/>
    <property type="evidence" value="ECO:0007669"/>
    <property type="project" value="TreeGrafter"/>
</dbReference>
<dbReference type="InterPro" id="IPR023214">
    <property type="entry name" value="HAD_sf"/>
</dbReference>
<keyword evidence="2" id="KW-1185">Reference proteome</keyword>
<dbReference type="AlphaFoldDB" id="A0A2N9JIB1"/>
<dbReference type="PANTHER" id="PTHR10000:SF25">
    <property type="entry name" value="PHOSPHATASE YKRA-RELATED"/>
    <property type="match status" value="1"/>
</dbReference>
<dbReference type="InterPro" id="IPR000150">
    <property type="entry name" value="Cof"/>
</dbReference>
<dbReference type="Proteomes" id="UP000238164">
    <property type="component" value="Chromosome 1"/>
</dbReference>
<proteinExistence type="predicted"/>
<dbReference type="EMBL" id="LT985188">
    <property type="protein sequence ID" value="SPD87810.1"/>
    <property type="molecule type" value="Genomic_DNA"/>
</dbReference>
<dbReference type="PANTHER" id="PTHR10000">
    <property type="entry name" value="PHOSPHOSERINE PHOSPHATASE"/>
    <property type="match status" value="1"/>
</dbReference>
<accession>A0A2N9JIB1</accession>
<organism evidence="1 2">
    <name type="scientific">Micropruina glycogenica</name>
    <dbReference type="NCBI Taxonomy" id="75385"/>
    <lineage>
        <taxon>Bacteria</taxon>
        <taxon>Bacillati</taxon>
        <taxon>Actinomycetota</taxon>
        <taxon>Actinomycetes</taxon>
        <taxon>Propionibacteriales</taxon>
        <taxon>Nocardioidaceae</taxon>
        <taxon>Micropruina</taxon>
    </lineage>
</organism>
<dbReference type="OrthoDB" id="3180855at2"/>
<dbReference type="RefSeq" id="WP_105186467.1">
    <property type="nucleotide sequence ID" value="NZ_BAAAGO010000029.1"/>
</dbReference>
<dbReference type="GO" id="GO:0016791">
    <property type="term" value="F:phosphatase activity"/>
    <property type="evidence" value="ECO:0007669"/>
    <property type="project" value="TreeGrafter"/>
</dbReference>
<dbReference type="InterPro" id="IPR036412">
    <property type="entry name" value="HAD-like_sf"/>
</dbReference>
<dbReference type="Gene3D" id="3.40.50.1000">
    <property type="entry name" value="HAD superfamily/HAD-like"/>
    <property type="match status" value="1"/>
</dbReference>
<dbReference type="KEGG" id="mgg:MPLG2_2780"/>
<dbReference type="Pfam" id="PF08282">
    <property type="entry name" value="Hydrolase_3"/>
    <property type="match status" value="1"/>
</dbReference>
<evidence type="ECO:0000313" key="1">
    <source>
        <dbReference type="EMBL" id="SPD87810.1"/>
    </source>
</evidence>